<comment type="caution">
    <text evidence="1">The sequence shown here is derived from an EMBL/GenBank/DDBJ whole genome shotgun (WGS) entry which is preliminary data.</text>
</comment>
<gene>
    <name evidence="1" type="ORF">JTE90_027366</name>
</gene>
<proteinExistence type="predicted"/>
<evidence type="ECO:0000313" key="1">
    <source>
        <dbReference type="EMBL" id="KAG8201887.1"/>
    </source>
</evidence>
<dbReference type="AlphaFoldDB" id="A0AAV6W2R9"/>
<keyword evidence="2" id="KW-1185">Reference proteome</keyword>
<accession>A0AAV6W2R9</accession>
<dbReference type="EMBL" id="JAFNEN010000002">
    <property type="protein sequence ID" value="KAG8201887.1"/>
    <property type="molecule type" value="Genomic_DNA"/>
</dbReference>
<reference evidence="1 2" key="1">
    <citation type="journal article" date="2022" name="Nat. Ecol. Evol.">
        <title>A masculinizing supergene underlies an exaggerated male reproductive morph in a spider.</title>
        <authorList>
            <person name="Hendrickx F."/>
            <person name="De Corte Z."/>
            <person name="Sonet G."/>
            <person name="Van Belleghem S.M."/>
            <person name="Kostlbacher S."/>
            <person name="Vangestel C."/>
        </authorList>
    </citation>
    <scope>NUCLEOTIDE SEQUENCE [LARGE SCALE GENOMIC DNA]</scope>
    <source>
        <strain evidence="1">W744_W776</strain>
    </source>
</reference>
<protein>
    <submittedName>
        <fullName evidence="1">Uncharacterized protein</fullName>
    </submittedName>
</protein>
<sequence>MPSKNVYIGIKLRDFELSFSRKDFGTFSNVRITLYFNIFNYNKTTPPAHFICCVVSPQVSHLYSVDDLIGTSLIASERGTQKQDQGYFSRGGGRIPFLSNATTVFPPHWNYLGLTHGKRNFFGCVHLVHLCQKGRKARPERRYRGPTHQTIETCRTHWAWSTQSGCVTGTCVLQPPPSPSFSSRSNTIHVRSAPPHPRLIRCKYFSHGVCWDCGRDS</sequence>
<dbReference type="Proteomes" id="UP000827092">
    <property type="component" value="Unassembled WGS sequence"/>
</dbReference>
<evidence type="ECO:0000313" key="2">
    <source>
        <dbReference type="Proteomes" id="UP000827092"/>
    </source>
</evidence>
<name>A0AAV6W2R9_9ARAC</name>
<organism evidence="1 2">
    <name type="scientific">Oedothorax gibbosus</name>
    <dbReference type="NCBI Taxonomy" id="931172"/>
    <lineage>
        <taxon>Eukaryota</taxon>
        <taxon>Metazoa</taxon>
        <taxon>Ecdysozoa</taxon>
        <taxon>Arthropoda</taxon>
        <taxon>Chelicerata</taxon>
        <taxon>Arachnida</taxon>
        <taxon>Araneae</taxon>
        <taxon>Araneomorphae</taxon>
        <taxon>Entelegynae</taxon>
        <taxon>Araneoidea</taxon>
        <taxon>Linyphiidae</taxon>
        <taxon>Erigoninae</taxon>
        <taxon>Oedothorax</taxon>
    </lineage>
</organism>